<reference evidence="1 2" key="1">
    <citation type="submission" date="2024-07" db="EMBL/GenBank/DDBJ databases">
        <title>Enhanced genomic and transcriptomic resources for Trichinella pseudospiralis and T. spiralis underpin the discovery of pronounced molecular differences between stages and species.</title>
        <authorList>
            <person name="Pasi K.K."/>
            <person name="La Rosa G."/>
            <person name="Gomez-Morales M.A."/>
            <person name="Tosini F."/>
            <person name="Sumanam S."/>
            <person name="Young N.D."/>
            <person name="Chang B.C."/>
            <person name="Robin G.B."/>
        </authorList>
    </citation>
    <scope>NUCLEOTIDE SEQUENCE [LARGE SCALE GENOMIC DNA]</scope>
    <source>
        <strain evidence="1">ISS534</strain>
    </source>
</reference>
<sequence>MKPTCNTCFVPSIKPPPEAFKGHPVSTDSVPLTASASSSPILFFRWPFYLRFRLRGSILLSRGHCTVQAVLLAHSSWRHGIRLRVPAFSCLRPLTSTSVSAGIVIFSSTVGTSEGIYWTIFGANDPPSQSRLLPAWIRIQRHPASANIAGTHLRPPEQGVVTQRCLDGTELHRHPIHLWSRFASVLACFRLCLSSPRVTLLALARLHAPDQLLQSDRPAAPLSGHAQDSSLGPRCQFSGNKGSLNTNVLVVRSSSSKPQSSDCCRAPSAATHIVQGTSRVDAYPDALSTRCFCLLGFLSFDVGDFEIRQLTSHQLFEYCLLPYINHRFAWSLLPLLKCQVVCFRALCQCSLRQKTITSSPFPGKGGGVLQNDVEWSSTGVTAVLCRIPSSSPFVTPGVTVTFGQNCTPRVPDMDRGPADPKNFWMEWIDNRFRFFTITPFWQSAGSKTKDQSAAMA</sequence>
<proteinExistence type="predicted"/>
<comment type="caution">
    <text evidence="1">The sequence shown here is derived from an EMBL/GenBank/DDBJ whole genome shotgun (WGS) entry which is preliminary data.</text>
</comment>
<organism evidence="1 2">
    <name type="scientific">Trichinella spiralis</name>
    <name type="common">Trichina worm</name>
    <dbReference type="NCBI Taxonomy" id="6334"/>
    <lineage>
        <taxon>Eukaryota</taxon>
        <taxon>Metazoa</taxon>
        <taxon>Ecdysozoa</taxon>
        <taxon>Nematoda</taxon>
        <taxon>Enoplea</taxon>
        <taxon>Dorylaimia</taxon>
        <taxon>Trichinellida</taxon>
        <taxon>Trichinellidae</taxon>
        <taxon>Trichinella</taxon>
    </lineage>
</organism>
<evidence type="ECO:0000313" key="1">
    <source>
        <dbReference type="EMBL" id="KAL1234375.1"/>
    </source>
</evidence>
<protein>
    <submittedName>
        <fullName evidence="1">Cytochrome P450 4g1</fullName>
    </submittedName>
</protein>
<dbReference type="EMBL" id="JBEUSY010000412">
    <property type="protein sequence ID" value="KAL1234375.1"/>
    <property type="molecule type" value="Genomic_DNA"/>
</dbReference>
<keyword evidence="2" id="KW-1185">Reference proteome</keyword>
<name>A0ABR3KEY2_TRISP</name>
<evidence type="ECO:0000313" key="2">
    <source>
        <dbReference type="Proteomes" id="UP001558632"/>
    </source>
</evidence>
<accession>A0ABR3KEY2</accession>
<dbReference type="Proteomes" id="UP001558632">
    <property type="component" value="Unassembled WGS sequence"/>
</dbReference>
<gene>
    <name evidence="1" type="ORF">TSPI_09161</name>
</gene>